<dbReference type="Gene3D" id="1.10.10.10">
    <property type="entry name" value="Winged helix-like DNA-binding domain superfamily/Winged helix DNA-binding domain"/>
    <property type="match status" value="1"/>
</dbReference>
<dbReference type="PRINTS" id="PR00033">
    <property type="entry name" value="HTHASNC"/>
</dbReference>
<name>A0ABS4RI16_9BACI</name>
<dbReference type="InterPro" id="IPR000485">
    <property type="entry name" value="AsnC-type_HTH_dom"/>
</dbReference>
<dbReference type="GO" id="GO:0003677">
    <property type="term" value="F:DNA binding"/>
    <property type="evidence" value="ECO:0007669"/>
    <property type="project" value="UniProtKB-KW"/>
</dbReference>
<feature type="domain" description="HTH gntR-type" evidence="4">
    <location>
        <begin position="10"/>
        <end position="77"/>
    </location>
</feature>
<dbReference type="SMART" id="SM00895">
    <property type="entry name" value="FCD"/>
    <property type="match status" value="1"/>
</dbReference>
<dbReference type="PANTHER" id="PTHR43537">
    <property type="entry name" value="TRANSCRIPTIONAL REGULATOR, GNTR FAMILY"/>
    <property type="match status" value="1"/>
</dbReference>
<keyword evidence="6" id="KW-1185">Reference proteome</keyword>
<proteinExistence type="predicted"/>
<dbReference type="InterPro" id="IPR011711">
    <property type="entry name" value="GntR_C"/>
</dbReference>
<dbReference type="Pfam" id="PF07729">
    <property type="entry name" value="FCD"/>
    <property type="match status" value="1"/>
</dbReference>
<dbReference type="Gene3D" id="1.20.120.530">
    <property type="entry name" value="GntR ligand-binding domain-like"/>
    <property type="match status" value="1"/>
</dbReference>
<dbReference type="InterPro" id="IPR008920">
    <property type="entry name" value="TF_FadR/GntR_C"/>
</dbReference>
<keyword evidence="1" id="KW-0805">Transcription regulation</keyword>
<sequence length="217" mass="24300">MKTIKTIDRPALRDQIYDSLKKAIITLELEPGQRVKDKDLAAEFGVSRTPVREALKRLEDEGLIESLPGSQTCVTEIHLEEAKNAFTVIAALHRLAARLAVPFISEENIKQMEESNSNLQKALDTKDVICAVEADDHFHSIILKASRNEEIELALDRVISKVRRLEFSKFSSVDGRKSLEQHKNIIAAFKANDLNLASSLVEENWLSLGRILIADGD</sequence>
<dbReference type="EMBL" id="JAGIKZ010000022">
    <property type="protein sequence ID" value="MBP2242511.1"/>
    <property type="molecule type" value="Genomic_DNA"/>
</dbReference>
<organism evidence="5 6">
    <name type="scientific">Cytobacillus eiseniae</name>
    <dbReference type="NCBI Taxonomy" id="762947"/>
    <lineage>
        <taxon>Bacteria</taxon>
        <taxon>Bacillati</taxon>
        <taxon>Bacillota</taxon>
        <taxon>Bacilli</taxon>
        <taxon>Bacillales</taxon>
        <taxon>Bacillaceae</taxon>
        <taxon>Cytobacillus</taxon>
    </lineage>
</organism>
<dbReference type="PANTHER" id="PTHR43537:SF24">
    <property type="entry name" value="GLUCONATE OPERON TRANSCRIPTIONAL REPRESSOR"/>
    <property type="match status" value="1"/>
</dbReference>
<evidence type="ECO:0000259" key="4">
    <source>
        <dbReference type="PROSITE" id="PS50949"/>
    </source>
</evidence>
<dbReference type="SUPFAM" id="SSF46785">
    <property type="entry name" value="Winged helix' DNA-binding domain"/>
    <property type="match status" value="1"/>
</dbReference>
<dbReference type="PRINTS" id="PR00035">
    <property type="entry name" value="HTHGNTR"/>
</dbReference>
<evidence type="ECO:0000256" key="3">
    <source>
        <dbReference type="ARBA" id="ARBA00023163"/>
    </source>
</evidence>
<keyword evidence="3" id="KW-0804">Transcription</keyword>
<protein>
    <submittedName>
        <fullName evidence="5">DNA-binding GntR family transcriptional regulator</fullName>
    </submittedName>
</protein>
<evidence type="ECO:0000256" key="2">
    <source>
        <dbReference type="ARBA" id="ARBA00023125"/>
    </source>
</evidence>
<dbReference type="InterPro" id="IPR036388">
    <property type="entry name" value="WH-like_DNA-bd_sf"/>
</dbReference>
<dbReference type="PROSITE" id="PS50949">
    <property type="entry name" value="HTH_GNTR"/>
    <property type="match status" value="1"/>
</dbReference>
<dbReference type="InterPro" id="IPR036390">
    <property type="entry name" value="WH_DNA-bd_sf"/>
</dbReference>
<evidence type="ECO:0000313" key="6">
    <source>
        <dbReference type="Proteomes" id="UP001519293"/>
    </source>
</evidence>
<dbReference type="Pfam" id="PF00392">
    <property type="entry name" value="GntR"/>
    <property type="match status" value="1"/>
</dbReference>
<reference evidence="5 6" key="1">
    <citation type="submission" date="2021-03" db="EMBL/GenBank/DDBJ databases">
        <title>Genomic Encyclopedia of Type Strains, Phase IV (KMG-IV): sequencing the most valuable type-strain genomes for metagenomic binning, comparative biology and taxonomic classification.</title>
        <authorList>
            <person name="Goeker M."/>
        </authorList>
    </citation>
    <scope>NUCLEOTIDE SEQUENCE [LARGE SCALE GENOMIC DNA]</scope>
    <source>
        <strain evidence="5 6">DSM 26675</strain>
    </source>
</reference>
<dbReference type="RefSeq" id="WP_066398293.1">
    <property type="nucleotide sequence ID" value="NZ_JAGIKZ010000022.1"/>
</dbReference>
<evidence type="ECO:0000313" key="5">
    <source>
        <dbReference type="EMBL" id="MBP2242511.1"/>
    </source>
</evidence>
<accession>A0ABS4RI16</accession>
<gene>
    <name evidence="5" type="ORF">J2Z40_003087</name>
</gene>
<dbReference type="Proteomes" id="UP001519293">
    <property type="component" value="Unassembled WGS sequence"/>
</dbReference>
<evidence type="ECO:0000256" key="1">
    <source>
        <dbReference type="ARBA" id="ARBA00023015"/>
    </source>
</evidence>
<dbReference type="SMART" id="SM00345">
    <property type="entry name" value="HTH_GNTR"/>
    <property type="match status" value="1"/>
</dbReference>
<dbReference type="CDD" id="cd07377">
    <property type="entry name" value="WHTH_GntR"/>
    <property type="match status" value="1"/>
</dbReference>
<comment type="caution">
    <text evidence="5">The sequence shown here is derived from an EMBL/GenBank/DDBJ whole genome shotgun (WGS) entry which is preliminary data.</text>
</comment>
<dbReference type="InterPro" id="IPR000524">
    <property type="entry name" value="Tscrpt_reg_HTH_GntR"/>
</dbReference>
<keyword evidence="2 5" id="KW-0238">DNA-binding</keyword>
<dbReference type="SUPFAM" id="SSF48008">
    <property type="entry name" value="GntR ligand-binding domain-like"/>
    <property type="match status" value="1"/>
</dbReference>